<name>A0ABZ1GWD5_9ACTN</name>
<evidence type="ECO:0000256" key="1">
    <source>
        <dbReference type="SAM" id="Phobius"/>
    </source>
</evidence>
<accession>A0ABZ1GWD5</accession>
<feature type="transmembrane region" description="Helical" evidence="1">
    <location>
        <begin position="7"/>
        <end position="27"/>
    </location>
</feature>
<reference evidence="2 3" key="1">
    <citation type="submission" date="2022-10" db="EMBL/GenBank/DDBJ databases">
        <title>The complete genomes of actinobacterial strains from the NBC collection.</title>
        <authorList>
            <person name="Joergensen T.S."/>
            <person name="Alvarez Arevalo M."/>
            <person name="Sterndorff E.B."/>
            <person name="Faurdal D."/>
            <person name="Vuksanovic O."/>
            <person name="Mourched A.-S."/>
            <person name="Charusanti P."/>
            <person name="Shaw S."/>
            <person name="Blin K."/>
            <person name="Weber T."/>
        </authorList>
    </citation>
    <scope>NUCLEOTIDE SEQUENCE [LARGE SCALE GENOMIC DNA]</scope>
    <source>
        <strain evidence="2 3">NBC 01753</strain>
    </source>
</reference>
<evidence type="ECO:0000313" key="2">
    <source>
        <dbReference type="EMBL" id="WSD09516.1"/>
    </source>
</evidence>
<organism evidence="2 3">
    <name type="scientific">Streptomyces hirsutus</name>
    <dbReference type="NCBI Taxonomy" id="35620"/>
    <lineage>
        <taxon>Bacteria</taxon>
        <taxon>Bacillati</taxon>
        <taxon>Actinomycetota</taxon>
        <taxon>Actinomycetes</taxon>
        <taxon>Kitasatosporales</taxon>
        <taxon>Streptomycetaceae</taxon>
        <taxon>Streptomyces</taxon>
    </lineage>
</organism>
<keyword evidence="3" id="KW-1185">Reference proteome</keyword>
<proteinExistence type="predicted"/>
<keyword evidence="1" id="KW-1133">Transmembrane helix</keyword>
<keyword evidence="1" id="KW-0812">Transmembrane</keyword>
<dbReference type="EMBL" id="CP109134">
    <property type="protein sequence ID" value="WSD09516.1"/>
    <property type="molecule type" value="Genomic_DNA"/>
</dbReference>
<sequence>MRKEKNSVAFFVTGNLAFATGIAFWAISGRADAMIFFVSAAVQFAGAWLFERCSKPKPEIRPGADNDRKRKAL</sequence>
<protein>
    <recommendedName>
        <fullName evidence="4">YrhK domain-containing protein</fullName>
    </recommendedName>
</protein>
<dbReference type="Proteomes" id="UP001335325">
    <property type="component" value="Chromosome"/>
</dbReference>
<dbReference type="GeneID" id="91546839"/>
<feature type="transmembrane region" description="Helical" evidence="1">
    <location>
        <begin position="33"/>
        <end position="50"/>
    </location>
</feature>
<dbReference type="RefSeq" id="WP_326755273.1">
    <property type="nucleotide sequence ID" value="NZ_CP109134.1"/>
</dbReference>
<evidence type="ECO:0008006" key="4">
    <source>
        <dbReference type="Google" id="ProtNLM"/>
    </source>
</evidence>
<evidence type="ECO:0000313" key="3">
    <source>
        <dbReference type="Proteomes" id="UP001335325"/>
    </source>
</evidence>
<keyword evidence="1" id="KW-0472">Membrane</keyword>
<gene>
    <name evidence="2" type="ORF">OIE73_29715</name>
</gene>